<evidence type="ECO:0000313" key="4">
    <source>
        <dbReference type="EMBL" id="GET36322.1"/>
    </source>
</evidence>
<evidence type="ECO:0008006" key="6">
    <source>
        <dbReference type="Google" id="ProtNLM"/>
    </source>
</evidence>
<reference evidence="4" key="1">
    <citation type="submission" date="2019-10" db="EMBL/GenBank/DDBJ databases">
        <title>Draft genome sequece of Microseira wollei NIES-4236.</title>
        <authorList>
            <person name="Yamaguchi H."/>
            <person name="Suzuki S."/>
            <person name="Kawachi M."/>
        </authorList>
    </citation>
    <scope>NUCLEOTIDE SEQUENCE</scope>
    <source>
        <strain evidence="4">NIES-4236</strain>
    </source>
</reference>
<dbReference type="InterPro" id="IPR011935">
    <property type="entry name" value="CHP02231"/>
</dbReference>
<keyword evidence="5" id="KW-1185">Reference proteome</keyword>
<accession>A0AAV3X7W6</accession>
<evidence type="ECO:0000313" key="5">
    <source>
        <dbReference type="Proteomes" id="UP001050975"/>
    </source>
</evidence>
<organism evidence="4 5">
    <name type="scientific">Microseira wollei NIES-4236</name>
    <dbReference type="NCBI Taxonomy" id="2530354"/>
    <lineage>
        <taxon>Bacteria</taxon>
        <taxon>Bacillati</taxon>
        <taxon>Cyanobacteriota</taxon>
        <taxon>Cyanophyceae</taxon>
        <taxon>Oscillatoriophycideae</taxon>
        <taxon>Aerosakkonematales</taxon>
        <taxon>Aerosakkonemataceae</taxon>
        <taxon>Microseira</taxon>
    </lineage>
</organism>
<evidence type="ECO:0000259" key="3">
    <source>
        <dbReference type="Pfam" id="PF13600"/>
    </source>
</evidence>
<dbReference type="Pfam" id="PF13598">
    <property type="entry name" value="DUF4139"/>
    <property type="match status" value="1"/>
</dbReference>
<evidence type="ECO:0000259" key="2">
    <source>
        <dbReference type="Pfam" id="PF13598"/>
    </source>
</evidence>
<dbReference type="RefSeq" id="WP_226575699.1">
    <property type="nucleotide sequence ID" value="NZ_BLAY01000011.1"/>
</dbReference>
<dbReference type="EMBL" id="BLAY01000011">
    <property type="protein sequence ID" value="GET36322.1"/>
    <property type="molecule type" value="Genomic_DNA"/>
</dbReference>
<dbReference type="Proteomes" id="UP001050975">
    <property type="component" value="Unassembled WGS sequence"/>
</dbReference>
<dbReference type="InterPro" id="IPR037291">
    <property type="entry name" value="DUF4139"/>
</dbReference>
<feature type="region of interest" description="Disordered" evidence="1">
    <location>
        <begin position="262"/>
        <end position="288"/>
    </location>
</feature>
<gene>
    <name evidence="4" type="ORF">MiSe_10700</name>
</gene>
<dbReference type="AlphaFoldDB" id="A0AAV3X7W6"/>
<comment type="caution">
    <text evidence="4">The sequence shown here is derived from an EMBL/GenBank/DDBJ whole genome shotgun (WGS) entry which is preliminary data.</text>
</comment>
<name>A0AAV3X7W6_9CYAN</name>
<sequence length="579" mass="64987">MQALQPPVSVIQELTLDAPVSIVTLLEDRAQVRRIGKSNFTPGLWRIKVEQVAPVLSDKSLRAEFCQDYPNARIDDVRVRREMLVKEADKPDEIKALETEIRSLTKTFNNTAEDRQHLESCFEKVNAILTKGLQELPIDAIWGQIDPRTWREQFSSLFKQLRDLRVEILNSYHTQQDLSQKINDLIAKASALSRPDMMYNARIEADLMIPQAGEYEIAFDYVVPNAMWRPWHQARLLRTEVLTTNLEGTEVLTTNLEGTEVPTTNLEGTEVPTTNLEGTEVPTTNPPANLSFRVDGCVWQRTGEDWKDVDLVFSTARSSLGTEPPLLTDDTLNVQEKSQAIIIEARDQKIQTTGRGITQTAVPEETPGTVDLPGVDDGGEVRTLRPAKKATIPSDGRPYRVPIFSFESAAEIEYILMPEMSCQVMLKTAQTNTSQFPILAGPVDLVRTSGFVGRTEVLFIAPGEKFALGWGPDGAMRVQRTQTEERKKDHLTRWNIVTTTTKLFLSNIGAESRTIKTTERVPISELEQVKVEVISDKTSNGVQPDENGFCTWNFQMEPYSQLQASLVYQISAAPEVRGI</sequence>
<dbReference type="NCBIfam" id="TIGR02231">
    <property type="entry name" value="mucoidy inhibitor MuiA family protein"/>
    <property type="match status" value="1"/>
</dbReference>
<protein>
    <recommendedName>
        <fullName evidence="6">Mucoidy inhibitor MuiA family protein</fullName>
    </recommendedName>
</protein>
<dbReference type="InterPro" id="IPR025554">
    <property type="entry name" value="DUF4140"/>
</dbReference>
<feature type="domain" description="DUF4140" evidence="3">
    <location>
        <begin position="23"/>
        <end position="120"/>
    </location>
</feature>
<feature type="domain" description="DUF4139" evidence="2">
    <location>
        <begin position="289"/>
        <end position="572"/>
    </location>
</feature>
<evidence type="ECO:0000256" key="1">
    <source>
        <dbReference type="SAM" id="MobiDB-lite"/>
    </source>
</evidence>
<dbReference type="PANTHER" id="PTHR31005">
    <property type="entry name" value="DUF4139 DOMAIN-CONTAINING PROTEIN"/>
    <property type="match status" value="1"/>
</dbReference>
<dbReference type="Pfam" id="PF13600">
    <property type="entry name" value="DUF4140"/>
    <property type="match status" value="1"/>
</dbReference>
<dbReference type="PANTHER" id="PTHR31005:SF8">
    <property type="entry name" value="DUF4139 DOMAIN-CONTAINING PROTEIN"/>
    <property type="match status" value="1"/>
</dbReference>
<proteinExistence type="predicted"/>